<protein>
    <recommendedName>
        <fullName evidence="1">Amidohydrolase 3 domain-containing protein</fullName>
    </recommendedName>
</protein>
<dbReference type="InterPro" id="IPR032466">
    <property type="entry name" value="Metal_Hydrolase"/>
</dbReference>
<keyword evidence="3" id="KW-1185">Reference proteome</keyword>
<evidence type="ECO:0000259" key="1">
    <source>
        <dbReference type="Pfam" id="PF07969"/>
    </source>
</evidence>
<dbReference type="Gene3D" id="2.30.40.10">
    <property type="entry name" value="Urease, subunit C, domain 1"/>
    <property type="match status" value="1"/>
</dbReference>
<dbReference type="InterPro" id="IPR013108">
    <property type="entry name" value="Amidohydro_3"/>
</dbReference>
<proteinExistence type="predicted"/>
<evidence type="ECO:0000313" key="3">
    <source>
        <dbReference type="Proteomes" id="UP000028542"/>
    </source>
</evidence>
<evidence type="ECO:0000313" key="2">
    <source>
        <dbReference type="EMBL" id="KEZ85032.1"/>
    </source>
</evidence>
<dbReference type="RefSeq" id="WP_035135293.1">
    <property type="nucleotide sequence ID" value="NZ_JPMD01000047.1"/>
</dbReference>
<accession>A0A084J7U8</accession>
<dbReference type="SUPFAM" id="SSF51338">
    <property type="entry name" value="Composite domain of metallo-dependent hydrolases"/>
    <property type="match status" value="1"/>
</dbReference>
<gene>
    <name evidence="2" type="ORF">IO99_16910</name>
</gene>
<dbReference type="GO" id="GO:0016810">
    <property type="term" value="F:hydrolase activity, acting on carbon-nitrogen (but not peptide) bonds"/>
    <property type="evidence" value="ECO:0007669"/>
    <property type="project" value="InterPro"/>
</dbReference>
<dbReference type="eggNOG" id="COG1574">
    <property type="taxonomic scope" value="Bacteria"/>
</dbReference>
<dbReference type="PANTHER" id="PTHR22642">
    <property type="entry name" value="IMIDAZOLONEPROPIONASE"/>
    <property type="match status" value="1"/>
</dbReference>
<dbReference type="STRING" id="318464.IO99_16910"/>
<dbReference type="Gene3D" id="3.10.310.70">
    <property type="match status" value="1"/>
</dbReference>
<dbReference type="PANTHER" id="PTHR22642:SF22">
    <property type="entry name" value="EXOENZYMES REGULATORY PROTEIN AEPA"/>
    <property type="match status" value="1"/>
</dbReference>
<dbReference type="Gene3D" id="3.20.20.140">
    <property type="entry name" value="Metal-dependent hydrolases"/>
    <property type="match status" value="1"/>
</dbReference>
<dbReference type="InterPro" id="IPR033932">
    <property type="entry name" value="YtcJ-like"/>
</dbReference>
<dbReference type="Pfam" id="PF07969">
    <property type="entry name" value="Amidohydro_3"/>
    <property type="match status" value="1"/>
</dbReference>
<sequence>MADLILYNGNIITFSEMQCFQWIAIKNKMITQMGFEEDYLHIADNNTELIDLKGMTVLPGFYDSHVHLVQTGLNSISVDLSNATSFDEIFKLIKKYCDTAPKDTLVRATGLDETKLKEKRLPTRYEIDKVSPDHPVWINRKEYHTSILNSLALHKFTIPLNLKGVVKNEANIPTGVLTHTANALVRKQILESISNKARFSAVNNTLKSAIAKGVTTINAMEGGYTFHDKDAEFIFDTKDDYPIDIILFYQTINVDKVMEKKLNRIGGSIFLDGSFGSRTAALCEPYEDDVTKSGILYYTQEELNAFVLKCYENNIQLGTHAIGELAIEQIISAHEFANSIYPNRNLRHRIEHFELPSNEHINRAKKLGLIASVQPTYEYFWGGKGKMYEKRLGKERTRKTNPYRTMIRGNLIVCGGSDSDVTPIDPLLGIYSAVNHPNENERITVLEAIKIFTINSAYAVFEEDKKGSIEVGKYADLVILDKNPLSIDTKEINDIDVVATIKEGNILYECGLRPDTY</sequence>
<reference evidence="2 3" key="1">
    <citation type="submission" date="2014-07" db="EMBL/GenBank/DDBJ databases">
        <title>Draft genome of Clostridium sulfidigenes 113A isolated from sediments associated with methane hydrate from Krishna Godavari basin.</title>
        <authorList>
            <person name="Honkalas V.S."/>
            <person name="Dabir A.P."/>
            <person name="Arora P."/>
            <person name="Dhakephalkar P.K."/>
        </authorList>
    </citation>
    <scope>NUCLEOTIDE SEQUENCE [LARGE SCALE GENOMIC DNA]</scope>
    <source>
        <strain evidence="2 3">113A</strain>
    </source>
</reference>
<dbReference type="Proteomes" id="UP000028542">
    <property type="component" value="Unassembled WGS sequence"/>
</dbReference>
<organism evidence="2 3">
    <name type="scientific">Clostridium sulfidigenes</name>
    <dbReference type="NCBI Taxonomy" id="318464"/>
    <lineage>
        <taxon>Bacteria</taxon>
        <taxon>Bacillati</taxon>
        <taxon>Bacillota</taxon>
        <taxon>Clostridia</taxon>
        <taxon>Eubacteriales</taxon>
        <taxon>Clostridiaceae</taxon>
        <taxon>Clostridium</taxon>
    </lineage>
</organism>
<dbReference type="InterPro" id="IPR011059">
    <property type="entry name" value="Metal-dep_hydrolase_composite"/>
</dbReference>
<feature type="domain" description="Amidohydrolase 3" evidence="1">
    <location>
        <begin position="48"/>
        <end position="508"/>
    </location>
</feature>
<dbReference type="EMBL" id="JPMD01000047">
    <property type="protein sequence ID" value="KEZ85032.1"/>
    <property type="molecule type" value="Genomic_DNA"/>
</dbReference>
<dbReference type="AlphaFoldDB" id="A0A084J7U8"/>
<name>A0A084J7U8_9CLOT</name>
<comment type="caution">
    <text evidence="2">The sequence shown here is derived from an EMBL/GenBank/DDBJ whole genome shotgun (WGS) entry which is preliminary data.</text>
</comment>
<dbReference type="CDD" id="cd01300">
    <property type="entry name" value="YtcJ_like"/>
    <property type="match status" value="1"/>
</dbReference>
<dbReference type="SUPFAM" id="SSF51556">
    <property type="entry name" value="Metallo-dependent hydrolases"/>
    <property type="match status" value="1"/>
</dbReference>